<feature type="repeat" description="WD" evidence="8">
    <location>
        <begin position="62"/>
        <end position="103"/>
    </location>
</feature>
<keyword evidence="10" id="KW-1185">Reference proteome</keyword>
<dbReference type="InterPro" id="IPR001680">
    <property type="entry name" value="WD40_rpt"/>
</dbReference>
<dbReference type="PRINTS" id="PR00320">
    <property type="entry name" value="GPROTEINBRPT"/>
</dbReference>
<protein>
    <recommendedName>
        <fullName evidence="6">WD repeat domain-containing protein 83</fullName>
    </recommendedName>
    <alternativeName>
        <fullName evidence="7">Mitogen-activated protein kinase organizer 1</fullName>
    </alternativeName>
</protein>
<feature type="repeat" description="WD" evidence="8">
    <location>
        <begin position="104"/>
        <end position="145"/>
    </location>
</feature>
<comment type="subcellular location">
    <subcellularLocation>
        <location evidence="1">Cytoplasm</location>
    </subcellularLocation>
</comment>
<dbReference type="PROSITE" id="PS00678">
    <property type="entry name" value="WD_REPEATS_1"/>
    <property type="match status" value="2"/>
</dbReference>
<keyword evidence="3 8" id="KW-0853">WD repeat</keyword>
<evidence type="ECO:0000256" key="1">
    <source>
        <dbReference type="ARBA" id="ARBA00004496"/>
    </source>
</evidence>
<evidence type="ECO:0000256" key="5">
    <source>
        <dbReference type="ARBA" id="ARBA00038145"/>
    </source>
</evidence>
<evidence type="ECO:0000256" key="7">
    <source>
        <dbReference type="ARBA" id="ARBA00042222"/>
    </source>
</evidence>
<keyword evidence="4" id="KW-0677">Repeat</keyword>
<dbReference type="PANTHER" id="PTHR22842:SF3">
    <property type="entry name" value="WD REPEAT DOMAIN-CONTAINING PROTEIN 83"/>
    <property type="match status" value="1"/>
</dbReference>
<dbReference type="PROSITE" id="PS50294">
    <property type="entry name" value="WD_REPEATS_REGION"/>
    <property type="match status" value="2"/>
</dbReference>
<proteinExistence type="inferred from homology"/>
<accession>A0ABP1RYS2</accession>
<dbReference type="CDD" id="cd00200">
    <property type="entry name" value="WD40"/>
    <property type="match status" value="1"/>
</dbReference>
<dbReference type="Proteomes" id="UP001642540">
    <property type="component" value="Unassembled WGS sequence"/>
</dbReference>
<reference evidence="9 10" key="1">
    <citation type="submission" date="2024-08" db="EMBL/GenBank/DDBJ databases">
        <authorList>
            <person name="Cucini C."/>
            <person name="Frati F."/>
        </authorList>
    </citation>
    <scope>NUCLEOTIDE SEQUENCE [LARGE SCALE GENOMIC DNA]</scope>
</reference>
<dbReference type="Gene3D" id="2.130.10.10">
    <property type="entry name" value="YVTN repeat-like/Quinoprotein amine dehydrogenase"/>
    <property type="match status" value="1"/>
</dbReference>
<dbReference type="InterPro" id="IPR019775">
    <property type="entry name" value="WD40_repeat_CS"/>
</dbReference>
<dbReference type="InterPro" id="IPR020472">
    <property type="entry name" value="WD40_PAC1"/>
</dbReference>
<dbReference type="PROSITE" id="PS50082">
    <property type="entry name" value="WD_REPEATS_2"/>
    <property type="match status" value="3"/>
</dbReference>
<evidence type="ECO:0000256" key="3">
    <source>
        <dbReference type="ARBA" id="ARBA00022574"/>
    </source>
</evidence>
<dbReference type="SMART" id="SM00320">
    <property type="entry name" value="WD40"/>
    <property type="match status" value="6"/>
</dbReference>
<dbReference type="InterPro" id="IPR015943">
    <property type="entry name" value="WD40/YVTN_repeat-like_dom_sf"/>
</dbReference>
<dbReference type="EMBL" id="CAXLJM020000124">
    <property type="protein sequence ID" value="CAL8139292.1"/>
    <property type="molecule type" value="Genomic_DNA"/>
</dbReference>
<feature type="repeat" description="WD" evidence="8">
    <location>
        <begin position="27"/>
        <end position="52"/>
    </location>
</feature>
<evidence type="ECO:0000313" key="9">
    <source>
        <dbReference type="EMBL" id="CAL8139292.1"/>
    </source>
</evidence>
<gene>
    <name evidence="9" type="ORF">ODALV1_LOCUS27770</name>
</gene>
<dbReference type="InterPro" id="IPR036322">
    <property type="entry name" value="WD40_repeat_dom_sf"/>
</dbReference>
<dbReference type="PANTHER" id="PTHR22842">
    <property type="entry name" value="WD40 REPEAT PROTEIN"/>
    <property type="match status" value="1"/>
</dbReference>
<evidence type="ECO:0000313" key="10">
    <source>
        <dbReference type="Proteomes" id="UP001642540"/>
    </source>
</evidence>
<evidence type="ECO:0000256" key="2">
    <source>
        <dbReference type="ARBA" id="ARBA00022490"/>
    </source>
</evidence>
<sequence length="324" mass="35761">MSGDGGDKNKNVRFPVLTIPNCKQGALRAVRYNVDGEYVLTCGSDRTIKLWNPEKSLLLGNYQGHSGDVLDVRGSCDNSQLASGGSDKSVFLWDVTTSRLSRRWRGHNSAVTAIQFNELSTLIISGSQDNTVKIWDVRAGRSSQKEIQSLDEAKDCITSIAVTNNTILVGCADGYTRLYDMRQGSLSVDCMPEAVTSLAISRDQASHLVSVADETVKLIDKDTGELLAEYKGHTDPKYRDYKIEVGFDFSDRYVLSASPFGSIFVWDLISEEVKGLCKINEENQTIQNPVTSLNPHPTRPRVLCSVGGGVYTFDLEEEGWSKKE</sequence>
<organism evidence="9 10">
    <name type="scientific">Orchesella dallaii</name>
    <dbReference type="NCBI Taxonomy" id="48710"/>
    <lineage>
        <taxon>Eukaryota</taxon>
        <taxon>Metazoa</taxon>
        <taxon>Ecdysozoa</taxon>
        <taxon>Arthropoda</taxon>
        <taxon>Hexapoda</taxon>
        <taxon>Collembola</taxon>
        <taxon>Entomobryomorpha</taxon>
        <taxon>Entomobryoidea</taxon>
        <taxon>Orchesellidae</taxon>
        <taxon>Orchesellinae</taxon>
        <taxon>Orchesella</taxon>
    </lineage>
</organism>
<comment type="similarity">
    <text evidence="5">Belongs to the WD repeat MORG1 family.</text>
</comment>
<evidence type="ECO:0000256" key="8">
    <source>
        <dbReference type="PROSITE-ProRule" id="PRU00221"/>
    </source>
</evidence>
<evidence type="ECO:0000256" key="6">
    <source>
        <dbReference type="ARBA" id="ARBA00040453"/>
    </source>
</evidence>
<keyword evidence="2" id="KW-0963">Cytoplasm</keyword>
<evidence type="ECO:0000256" key="4">
    <source>
        <dbReference type="ARBA" id="ARBA00022737"/>
    </source>
</evidence>
<dbReference type="InterPro" id="IPR051980">
    <property type="entry name" value="WD_repeat_MORG1"/>
</dbReference>
<dbReference type="SUPFAM" id="SSF50978">
    <property type="entry name" value="WD40 repeat-like"/>
    <property type="match status" value="1"/>
</dbReference>
<comment type="caution">
    <text evidence="9">The sequence shown here is derived from an EMBL/GenBank/DDBJ whole genome shotgun (WGS) entry which is preliminary data.</text>
</comment>
<name>A0ABP1RYS2_9HEXA</name>
<dbReference type="Pfam" id="PF00400">
    <property type="entry name" value="WD40"/>
    <property type="match status" value="3"/>
</dbReference>